<dbReference type="OrthoDB" id="3829618at2"/>
<name>A0A4R0IUA4_9ACTN</name>
<dbReference type="EMBL" id="SJKA01000006">
    <property type="protein sequence ID" value="TCC32305.1"/>
    <property type="molecule type" value="Genomic_DNA"/>
</dbReference>
<sequence>MNGTGQVPISHAHADWTLRSFALPGHVQVLTATGWRRGWLVARDNGPAGWRGLVQYEFGDLEITEYLAADHIASPDLWLTDERG</sequence>
<proteinExistence type="predicted"/>
<reference evidence="1 2" key="1">
    <citation type="submission" date="2019-02" db="EMBL/GenBank/DDBJ databases">
        <title>Kribbella capetownensis sp. nov. and Kribbella speibonae sp. nov., isolated from soil.</title>
        <authorList>
            <person name="Curtis S.M."/>
            <person name="Norton I."/>
            <person name="Everest G.J."/>
            <person name="Meyers P.R."/>
        </authorList>
    </citation>
    <scope>NUCLEOTIDE SEQUENCE [LARGE SCALE GENOMIC DNA]</scope>
    <source>
        <strain evidence="1 2">DSM 27082</strain>
    </source>
</reference>
<organism evidence="1 2">
    <name type="scientific">Kribbella sindirgiensis</name>
    <dbReference type="NCBI Taxonomy" id="1124744"/>
    <lineage>
        <taxon>Bacteria</taxon>
        <taxon>Bacillati</taxon>
        <taxon>Actinomycetota</taxon>
        <taxon>Actinomycetes</taxon>
        <taxon>Propionibacteriales</taxon>
        <taxon>Kribbellaceae</taxon>
        <taxon>Kribbella</taxon>
    </lineage>
</organism>
<protein>
    <submittedName>
        <fullName evidence="1">Uncharacterized protein</fullName>
    </submittedName>
</protein>
<dbReference type="RefSeq" id="WP_131290178.1">
    <property type="nucleotide sequence ID" value="NZ_SJKA01000006.1"/>
</dbReference>
<keyword evidence="2" id="KW-1185">Reference proteome</keyword>
<evidence type="ECO:0000313" key="1">
    <source>
        <dbReference type="EMBL" id="TCC32305.1"/>
    </source>
</evidence>
<evidence type="ECO:0000313" key="2">
    <source>
        <dbReference type="Proteomes" id="UP000292695"/>
    </source>
</evidence>
<dbReference type="Proteomes" id="UP000292695">
    <property type="component" value="Unassembled WGS sequence"/>
</dbReference>
<comment type="caution">
    <text evidence="1">The sequence shown here is derived from an EMBL/GenBank/DDBJ whole genome shotgun (WGS) entry which is preliminary data.</text>
</comment>
<dbReference type="AlphaFoldDB" id="A0A4R0IUA4"/>
<gene>
    <name evidence="1" type="ORF">E0H50_19080</name>
</gene>
<accession>A0A4R0IUA4</accession>